<reference evidence="1" key="1">
    <citation type="submission" date="2020-08" db="EMBL/GenBank/DDBJ databases">
        <title>Genome Sequencing and Pan-Genome Analysis of Migratory bird Vibrio Strains, Inner Mongolia.</title>
        <authorList>
            <person name="Zheng L."/>
        </authorList>
    </citation>
    <scope>NUCLEOTIDE SEQUENCE</scope>
    <source>
        <strain evidence="1">M13F</strain>
    </source>
</reference>
<protein>
    <submittedName>
        <fullName evidence="1">Uncharacterized protein</fullName>
    </submittedName>
</protein>
<evidence type="ECO:0000313" key="2">
    <source>
        <dbReference type="Proteomes" id="UP000615796"/>
    </source>
</evidence>
<accession>A0A9X0UKN1</accession>
<dbReference type="EMBL" id="JACRUP010000028">
    <property type="protein sequence ID" value="MBC5853204.1"/>
    <property type="molecule type" value="Genomic_DNA"/>
</dbReference>
<keyword evidence="2" id="KW-1185">Reference proteome</keyword>
<dbReference type="RefSeq" id="WP_187027351.1">
    <property type="nucleotide sequence ID" value="NZ_JACRUP010000028.1"/>
</dbReference>
<comment type="caution">
    <text evidence="1">The sequence shown here is derived from an EMBL/GenBank/DDBJ whole genome shotgun (WGS) entry which is preliminary data.</text>
</comment>
<dbReference type="Proteomes" id="UP000615796">
    <property type="component" value="Unassembled WGS sequence"/>
</dbReference>
<name>A0A9X0UKN1_VIBME</name>
<sequence length="283" mass="32829">MVKHQQTEKLLGLCERIFKETKQPHWLIYSTFRPELIDPLGESLEAEMLNTMDAVKAYLNMRLERYDPEHGIFVDIACQHTGSRETEGIEWVHIGFEHDSTDLVIQREEHLTDDKYRISDYTHDKFHEVVALLSNDCFPYKENFSSWHEGGFHYKPTDIILSLFSKPEEVEPNFLAFLLHMLEFCESNQPIDAKHNGDYNLWSSAIIGETLNVLTKNGFKTGDKSSIDGNPLLTAVWNIQDISAEILMREAERRNETGHVSHPNDLNNEFLGQLRLIYNHLVI</sequence>
<gene>
    <name evidence="1" type="ORF">H8Q88_20205</name>
</gene>
<evidence type="ECO:0000313" key="1">
    <source>
        <dbReference type="EMBL" id="MBC5853204.1"/>
    </source>
</evidence>
<organism evidence="1 2">
    <name type="scientific">Vibrio metschnikovii</name>
    <dbReference type="NCBI Taxonomy" id="28172"/>
    <lineage>
        <taxon>Bacteria</taxon>
        <taxon>Pseudomonadati</taxon>
        <taxon>Pseudomonadota</taxon>
        <taxon>Gammaproteobacteria</taxon>
        <taxon>Vibrionales</taxon>
        <taxon>Vibrionaceae</taxon>
        <taxon>Vibrio</taxon>
    </lineage>
</organism>
<dbReference type="AlphaFoldDB" id="A0A9X0UKN1"/>
<proteinExistence type="predicted"/>